<keyword evidence="4 6" id="KW-1133">Transmembrane helix</keyword>
<feature type="transmembrane region" description="Helical" evidence="6">
    <location>
        <begin position="210"/>
        <end position="236"/>
    </location>
</feature>
<dbReference type="EMBL" id="JBHSFW010000023">
    <property type="protein sequence ID" value="MFC4620457.1"/>
    <property type="molecule type" value="Genomic_DNA"/>
</dbReference>
<comment type="caution">
    <text evidence="7">The sequence shown here is derived from an EMBL/GenBank/DDBJ whole genome shotgun (WGS) entry which is preliminary data.</text>
</comment>
<evidence type="ECO:0000256" key="4">
    <source>
        <dbReference type="ARBA" id="ARBA00022989"/>
    </source>
</evidence>
<evidence type="ECO:0000256" key="2">
    <source>
        <dbReference type="ARBA" id="ARBA00022475"/>
    </source>
</evidence>
<evidence type="ECO:0000256" key="3">
    <source>
        <dbReference type="ARBA" id="ARBA00022692"/>
    </source>
</evidence>
<dbReference type="InterPro" id="IPR050833">
    <property type="entry name" value="Poly_Biosynth_Transport"/>
</dbReference>
<feature type="transmembrane region" description="Helical" evidence="6">
    <location>
        <begin position="12"/>
        <end position="35"/>
    </location>
</feature>
<proteinExistence type="predicted"/>
<comment type="subcellular location">
    <subcellularLocation>
        <location evidence="1">Cell membrane</location>
        <topology evidence="1">Multi-pass membrane protein</topology>
    </subcellularLocation>
</comment>
<feature type="transmembrane region" description="Helical" evidence="6">
    <location>
        <begin position="114"/>
        <end position="130"/>
    </location>
</feature>
<feature type="transmembrane region" description="Helical" evidence="6">
    <location>
        <begin position="375"/>
        <end position="395"/>
    </location>
</feature>
<dbReference type="RefSeq" id="WP_376847569.1">
    <property type="nucleotide sequence ID" value="NZ_JBHSFW010000023.1"/>
</dbReference>
<feature type="transmembrane region" description="Helical" evidence="6">
    <location>
        <begin position="317"/>
        <end position="338"/>
    </location>
</feature>
<dbReference type="PANTHER" id="PTHR30250:SF11">
    <property type="entry name" value="O-ANTIGEN TRANSPORTER-RELATED"/>
    <property type="match status" value="1"/>
</dbReference>
<gene>
    <name evidence="7" type="ORF">ACFO4N_17295</name>
</gene>
<name>A0ABV9GT68_9BACL</name>
<dbReference type="Proteomes" id="UP001596022">
    <property type="component" value="Unassembled WGS sequence"/>
</dbReference>
<feature type="transmembrane region" description="Helical" evidence="6">
    <location>
        <begin position="168"/>
        <end position="189"/>
    </location>
</feature>
<evidence type="ECO:0000256" key="6">
    <source>
        <dbReference type="SAM" id="Phobius"/>
    </source>
</evidence>
<feature type="transmembrane region" description="Helical" evidence="6">
    <location>
        <begin position="287"/>
        <end position="311"/>
    </location>
</feature>
<evidence type="ECO:0000313" key="7">
    <source>
        <dbReference type="EMBL" id="MFC4620457.1"/>
    </source>
</evidence>
<keyword evidence="3 6" id="KW-0812">Transmembrane</keyword>
<dbReference type="PANTHER" id="PTHR30250">
    <property type="entry name" value="PST FAMILY PREDICTED COLANIC ACID TRANSPORTER"/>
    <property type="match status" value="1"/>
</dbReference>
<keyword evidence="8" id="KW-1185">Reference proteome</keyword>
<feature type="transmembrane region" description="Helical" evidence="6">
    <location>
        <begin position="47"/>
        <end position="65"/>
    </location>
</feature>
<organism evidence="7 8">
    <name type="scientific">Camelliibacillus cellulosilyticus</name>
    <dbReference type="NCBI Taxonomy" id="2174486"/>
    <lineage>
        <taxon>Bacteria</taxon>
        <taxon>Bacillati</taxon>
        <taxon>Bacillota</taxon>
        <taxon>Bacilli</taxon>
        <taxon>Bacillales</taxon>
        <taxon>Sporolactobacillaceae</taxon>
        <taxon>Camelliibacillus</taxon>
    </lineage>
</organism>
<keyword evidence="2" id="KW-1003">Cell membrane</keyword>
<feature type="transmembrane region" description="Helical" evidence="6">
    <location>
        <begin position="350"/>
        <end position="369"/>
    </location>
</feature>
<evidence type="ECO:0000256" key="1">
    <source>
        <dbReference type="ARBA" id="ARBA00004651"/>
    </source>
</evidence>
<accession>A0ABV9GT68</accession>
<protein>
    <submittedName>
        <fullName evidence="7">Lipopolysaccharide biosynthesis protein</fullName>
    </submittedName>
</protein>
<sequence>MILRLIISKIKDIGMNTVAFGIYISMQQLIIMPLISRLSGDSTFSRIILFVSIFSILTVVIGDELGNTRLVRFKVYNRAKLQGDFYIILVVLIFSFVILSMIANMYIQIPLLDLLLYILVIVFGIIRFFAMSLYKLQQRFEIILLVNFIYCLGALIGIYILIRIDKHFYVAPFLFGEVLAFLYIVSVLIKNKSEKIVFRTTAELKNTLKVYSHFSAVSLITNCISYLDRIIILPILGPTAMAIYYSASTTTKVMASAVNPIAGVYLAKLANSNDNLKTKAVGMVIKLLIPVFMILAILGLLVSYLGVMFLYPSYLNNAVYLLFPISIANAISMISFLIRPIIMRFFNTKDFLYSNLVYAVVFIIGIYFLSIWLGIIGFAWAVCIARFTQFASYVLTIYKSKTNKQVEVDNAYFNNNR</sequence>
<feature type="transmembrane region" description="Helical" evidence="6">
    <location>
        <begin position="85"/>
        <end position="108"/>
    </location>
</feature>
<evidence type="ECO:0000256" key="5">
    <source>
        <dbReference type="ARBA" id="ARBA00023136"/>
    </source>
</evidence>
<reference evidence="8" key="1">
    <citation type="journal article" date="2019" name="Int. J. Syst. Evol. Microbiol.">
        <title>The Global Catalogue of Microorganisms (GCM) 10K type strain sequencing project: providing services to taxonomists for standard genome sequencing and annotation.</title>
        <authorList>
            <consortium name="The Broad Institute Genomics Platform"/>
            <consortium name="The Broad Institute Genome Sequencing Center for Infectious Disease"/>
            <person name="Wu L."/>
            <person name="Ma J."/>
        </authorList>
    </citation>
    <scope>NUCLEOTIDE SEQUENCE [LARGE SCALE GENOMIC DNA]</scope>
    <source>
        <strain evidence="8">CGMCC 1.16306</strain>
    </source>
</reference>
<keyword evidence="5 6" id="KW-0472">Membrane</keyword>
<feature type="transmembrane region" description="Helical" evidence="6">
    <location>
        <begin position="242"/>
        <end position="266"/>
    </location>
</feature>
<evidence type="ECO:0000313" key="8">
    <source>
        <dbReference type="Proteomes" id="UP001596022"/>
    </source>
</evidence>
<feature type="transmembrane region" description="Helical" evidence="6">
    <location>
        <begin position="142"/>
        <end position="162"/>
    </location>
</feature>